<dbReference type="EMBL" id="JACSQU010000001">
    <property type="protein sequence ID" value="MBD7940001.1"/>
    <property type="molecule type" value="Genomic_DNA"/>
</dbReference>
<organism evidence="1 2">
    <name type="scientific">Brevundimonas guildfordensis</name>
    <dbReference type="NCBI Taxonomy" id="2762241"/>
    <lineage>
        <taxon>Bacteria</taxon>
        <taxon>Pseudomonadati</taxon>
        <taxon>Pseudomonadota</taxon>
        <taxon>Alphaproteobacteria</taxon>
        <taxon>Caulobacterales</taxon>
        <taxon>Caulobacteraceae</taxon>
        <taxon>Brevundimonas</taxon>
    </lineage>
</organism>
<dbReference type="Proteomes" id="UP000638918">
    <property type="component" value="Unassembled WGS sequence"/>
</dbReference>
<keyword evidence="2" id="KW-1185">Reference proteome</keyword>
<proteinExistence type="predicted"/>
<gene>
    <name evidence="1" type="ORF">H9656_01195</name>
</gene>
<dbReference type="RefSeq" id="WP_191742481.1">
    <property type="nucleotide sequence ID" value="NZ_JACSQU010000001.1"/>
</dbReference>
<protein>
    <submittedName>
        <fullName evidence="1">Uncharacterized protein</fullName>
    </submittedName>
</protein>
<reference evidence="1 2" key="1">
    <citation type="submission" date="2020-08" db="EMBL/GenBank/DDBJ databases">
        <title>A Genomic Blueprint of the Chicken Gut Microbiome.</title>
        <authorList>
            <person name="Gilroy R."/>
            <person name="Ravi A."/>
            <person name="Getino M."/>
            <person name="Pursley I."/>
            <person name="Horton D.L."/>
            <person name="Alikhan N.-F."/>
            <person name="Baker D."/>
            <person name="Gharbi K."/>
            <person name="Hall N."/>
            <person name="Watson M."/>
            <person name="Adriaenssens E.M."/>
            <person name="Foster-Nyarko E."/>
            <person name="Jarju S."/>
            <person name="Secka A."/>
            <person name="Antonio M."/>
            <person name="Oren A."/>
            <person name="Chaudhuri R."/>
            <person name="La Ragione R.M."/>
            <person name="Hildebrand F."/>
            <person name="Pallen M.J."/>
        </authorList>
    </citation>
    <scope>NUCLEOTIDE SEQUENCE [LARGE SCALE GENOMIC DNA]</scope>
    <source>
        <strain evidence="1 2">Sa3CVA3</strain>
    </source>
</reference>
<comment type="caution">
    <text evidence="1">The sequence shown here is derived from an EMBL/GenBank/DDBJ whole genome shotgun (WGS) entry which is preliminary data.</text>
</comment>
<evidence type="ECO:0000313" key="2">
    <source>
        <dbReference type="Proteomes" id="UP000638918"/>
    </source>
</evidence>
<accession>A0ABR8QWS8</accession>
<sequence length="66" mass="6968">MRPASNGGTVFAGVVFDSAKLDLSSREDLFLAIHQEFFVFADSAIRAGIDSALVKADATDAYGRTG</sequence>
<name>A0ABR8QWS8_9CAUL</name>
<evidence type="ECO:0000313" key="1">
    <source>
        <dbReference type="EMBL" id="MBD7940001.1"/>
    </source>
</evidence>